<evidence type="ECO:0000256" key="7">
    <source>
        <dbReference type="ARBA" id="ARBA00023136"/>
    </source>
</evidence>
<dbReference type="InterPro" id="IPR003352">
    <property type="entry name" value="PTS_EIIC"/>
</dbReference>
<protein>
    <submittedName>
        <fullName evidence="10">PTS sugar transporter subunit IIC</fullName>
    </submittedName>
</protein>
<dbReference type="OrthoDB" id="400429at2"/>
<accession>A0A5C0S977</accession>
<evidence type="ECO:0000256" key="3">
    <source>
        <dbReference type="ARBA" id="ARBA00022475"/>
    </source>
</evidence>
<keyword evidence="2" id="KW-0813">Transport</keyword>
<dbReference type="PANTHER" id="PTHR40063:SF1">
    <property type="entry name" value="MEMBRANE PROTEIN"/>
    <property type="match status" value="1"/>
</dbReference>
<reference evidence="10 11" key="1">
    <citation type="submission" date="2019-07" db="EMBL/GenBank/DDBJ databases">
        <title>Complete genome of Crassaminicella thermophila SY095.</title>
        <authorList>
            <person name="Li X."/>
        </authorList>
    </citation>
    <scope>NUCLEOTIDE SEQUENCE [LARGE SCALE GENOMIC DNA]</scope>
    <source>
        <strain evidence="10 11">SY095</strain>
    </source>
</reference>
<dbReference type="PANTHER" id="PTHR40063">
    <property type="entry name" value="MEMBRANE PROTEIN-RELATED"/>
    <property type="match status" value="1"/>
</dbReference>
<keyword evidence="4 10" id="KW-0762">Sugar transport</keyword>
<evidence type="ECO:0000256" key="1">
    <source>
        <dbReference type="ARBA" id="ARBA00004651"/>
    </source>
</evidence>
<evidence type="ECO:0000256" key="8">
    <source>
        <dbReference type="SAM" id="Phobius"/>
    </source>
</evidence>
<evidence type="ECO:0000313" key="10">
    <source>
        <dbReference type="EMBL" id="QEK11225.1"/>
    </source>
</evidence>
<keyword evidence="7 8" id="KW-0472">Membrane</keyword>
<organism evidence="10 11">
    <name type="scientific">Crassaminicella thermophila</name>
    <dbReference type="NCBI Taxonomy" id="2599308"/>
    <lineage>
        <taxon>Bacteria</taxon>
        <taxon>Bacillati</taxon>
        <taxon>Bacillota</taxon>
        <taxon>Clostridia</taxon>
        <taxon>Eubacteriales</taxon>
        <taxon>Clostridiaceae</taxon>
        <taxon>Crassaminicella</taxon>
    </lineage>
</organism>
<dbReference type="RefSeq" id="WP_148808298.1">
    <property type="nucleotide sequence ID" value="NZ_CP042243.1"/>
</dbReference>
<dbReference type="GO" id="GO:0008982">
    <property type="term" value="F:protein-N(PI)-phosphohistidine-sugar phosphotransferase activity"/>
    <property type="evidence" value="ECO:0007669"/>
    <property type="project" value="InterPro"/>
</dbReference>
<sequence>MEIVQGIGLLILTLILFSAFSFKAPKGQKAMSGLADAAVATFLVEAIHKYINGDFFNITFLGDVGSASGSVSGIAATILVALNMGINPIYSVAAGAAVAGYGILPGFISGYVVGLIGPIFEKKLPKGVDIIFGVLLLSPIARFTSLIVDPIVNATLMNIGNTIAIAAEQSPYLMGFLLGGIIKVICTSPLSAMALTAMLGLKGLAMGIASIACFGGAFTDGLVFKRLKLGESSNIIGVMLEPLTQANIITTNPIPIFGSNFLGGGLAGIVAAYFKIINNAPGTSSPIPGLIAPFGFNNPQNVFLAIVFAIIAGISAGYIGSTSFMFIKKLSFSKFRLS</sequence>
<feature type="transmembrane region" description="Helical" evidence="8">
    <location>
        <begin position="60"/>
        <end position="82"/>
    </location>
</feature>
<dbReference type="AlphaFoldDB" id="A0A5C0S977"/>
<dbReference type="GO" id="GO:0005886">
    <property type="term" value="C:plasma membrane"/>
    <property type="evidence" value="ECO:0007669"/>
    <property type="project" value="UniProtKB-SubCell"/>
</dbReference>
<name>A0A5C0S977_CRATE</name>
<feature type="transmembrane region" description="Helical" evidence="8">
    <location>
        <begin position="128"/>
        <end position="152"/>
    </location>
</feature>
<keyword evidence="6 8" id="KW-1133">Transmembrane helix</keyword>
<dbReference type="GO" id="GO:0009401">
    <property type="term" value="P:phosphoenolpyruvate-dependent sugar phosphotransferase system"/>
    <property type="evidence" value="ECO:0007669"/>
    <property type="project" value="InterPro"/>
</dbReference>
<keyword evidence="3" id="KW-1003">Cell membrane</keyword>
<dbReference type="Proteomes" id="UP000324646">
    <property type="component" value="Chromosome"/>
</dbReference>
<gene>
    <name evidence="10" type="ORF">FQB35_01930</name>
</gene>
<comment type="subcellular location">
    <subcellularLocation>
        <location evidence="1">Cell membrane</location>
        <topology evidence="1">Multi-pass membrane protein</topology>
    </subcellularLocation>
</comment>
<evidence type="ECO:0000256" key="4">
    <source>
        <dbReference type="ARBA" id="ARBA00022597"/>
    </source>
</evidence>
<feature type="domain" description="Phosphotransferase system EIIC" evidence="9">
    <location>
        <begin position="29"/>
        <end position="331"/>
    </location>
</feature>
<proteinExistence type="predicted"/>
<feature type="transmembrane region" description="Helical" evidence="8">
    <location>
        <begin position="204"/>
        <end position="224"/>
    </location>
</feature>
<feature type="transmembrane region" description="Helical" evidence="8">
    <location>
        <begin position="302"/>
        <end position="327"/>
    </location>
</feature>
<feature type="transmembrane region" description="Helical" evidence="8">
    <location>
        <begin position="88"/>
        <end position="116"/>
    </location>
</feature>
<evidence type="ECO:0000256" key="5">
    <source>
        <dbReference type="ARBA" id="ARBA00022692"/>
    </source>
</evidence>
<evidence type="ECO:0000259" key="9">
    <source>
        <dbReference type="Pfam" id="PF13303"/>
    </source>
</evidence>
<feature type="transmembrane region" description="Helical" evidence="8">
    <location>
        <begin position="172"/>
        <end position="192"/>
    </location>
</feature>
<evidence type="ECO:0000313" key="11">
    <source>
        <dbReference type="Proteomes" id="UP000324646"/>
    </source>
</evidence>
<keyword evidence="5 8" id="KW-0812">Transmembrane</keyword>
<evidence type="ECO:0000256" key="2">
    <source>
        <dbReference type="ARBA" id="ARBA00022448"/>
    </source>
</evidence>
<keyword evidence="11" id="KW-1185">Reference proteome</keyword>
<evidence type="ECO:0000256" key="6">
    <source>
        <dbReference type="ARBA" id="ARBA00022989"/>
    </source>
</evidence>
<dbReference type="Pfam" id="PF13303">
    <property type="entry name" value="PTS_EIIC_2"/>
    <property type="match status" value="1"/>
</dbReference>
<dbReference type="KEGG" id="crs:FQB35_01930"/>
<dbReference type="EMBL" id="CP042243">
    <property type="protein sequence ID" value="QEK11225.1"/>
    <property type="molecule type" value="Genomic_DNA"/>
</dbReference>